<evidence type="ECO:0000313" key="1">
    <source>
        <dbReference type="EMBL" id="TWH77105.1"/>
    </source>
</evidence>
<dbReference type="InterPro" id="IPR014057">
    <property type="entry name" value="HI1420"/>
</dbReference>
<protein>
    <submittedName>
        <fullName evidence="1">Putative addiction module antidote protein</fullName>
    </submittedName>
</protein>
<dbReference type="OrthoDB" id="9798416at2"/>
<dbReference type="Pfam" id="PF21716">
    <property type="entry name" value="dnstrm_HI1420"/>
    <property type="match status" value="1"/>
</dbReference>
<dbReference type="RefSeq" id="WP_144569804.1">
    <property type="nucleotide sequence ID" value="NZ_VLKG01000001.1"/>
</dbReference>
<accession>A0A562J2S8</accession>
<organism evidence="1 2">
    <name type="scientific">Azomonas agilis</name>
    <dbReference type="NCBI Taxonomy" id="116849"/>
    <lineage>
        <taxon>Bacteria</taxon>
        <taxon>Pseudomonadati</taxon>
        <taxon>Pseudomonadota</taxon>
        <taxon>Gammaproteobacteria</taxon>
        <taxon>Pseudomonadales</taxon>
        <taxon>Pseudomonadaceae</taxon>
        <taxon>Azomonas</taxon>
    </lineage>
</organism>
<comment type="caution">
    <text evidence="1">The sequence shown here is derived from an EMBL/GenBank/DDBJ whole genome shotgun (WGS) entry which is preliminary data.</text>
</comment>
<evidence type="ECO:0000313" key="2">
    <source>
        <dbReference type="Proteomes" id="UP000319627"/>
    </source>
</evidence>
<dbReference type="InterPro" id="IPR010982">
    <property type="entry name" value="Lambda_DNA-bd_dom_sf"/>
</dbReference>
<dbReference type="AlphaFoldDB" id="A0A562J2S8"/>
<sequence>MTEHKLTRWDAADYLNTEEDITLYLEACLEENDPALFAAALGDVARARGMMQLARDTGLTREGLYKALSPEGNPSMATIMKVMTALGVRLHVEPLAGSSHQA</sequence>
<dbReference type="Proteomes" id="UP000319627">
    <property type="component" value="Unassembled WGS sequence"/>
</dbReference>
<dbReference type="NCBIfam" id="TIGR02684">
    <property type="entry name" value="dnstrm_HI1420"/>
    <property type="match status" value="1"/>
</dbReference>
<name>A0A562J2S8_9GAMM</name>
<dbReference type="EMBL" id="VLKG01000001">
    <property type="protein sequence ID" value="TWH77105.1"/>
    <property type="molecule type" value="Genomic_DNA"/>
</dbReference>
<dbReference type="GO" id="GO:0003677">
    <property type="term" value="F:DNA binding"/>
    <property type="evidence" value="ECO:0007669"/>
    <property type="project" value="InterPro"/>
</dbReference>
<gene>
    <name evidence="1" type="ORF">LX59_00007</name>
</gene>
<dbReference type="PANTHER" id="PTHR40275">
    <property type="entry name" value="SSL7038 PROTEIN"/>
    <property type="match status" value="1"/>
</dbReference>
<keyword evidence="2" id="KW-1185">Reference proteome</keyword>
<dbReference type="PANTHER" id="PTHR40275:SF1">
    <property type="entry name" value="SSL7038 PROTEIN"/>
    <property type="match status" value="1"/>
</dbReference>
<dbReference type="SUPFAM" id="SSF47413">
    <property type="entry name" value="lambda repressor-like DNA-binding domains"/>
    <property type="match status" value="1"/>
</dbReference>
<reference evidence="1 2" key="1">
    <citation type="submission" date="2019-07" db="EMBL/GenBank/DDBJ databases">
        <title>Genomic Encyclopedia of Type Strains, Phase I: the one thousand microbial genomes (KMG-I) project.</title>
        <authorList>
            <person name="Kyrpides N."/>
        </authorList>
    </citation>
    <scope>NUCLEOTIDE SEQUENCE [LARGE SCALE GENOMIC DNA]</scope>
    <source>
        <strain evidence="1 2">DSM 375</strain>
    </source>
</reference>
<proteinExistence type="predicted"/>